<organism evidence="1 2">
    <name type="scientific">Kipferlia bialata</name>
    <dbReference type="NCBI Taxonomy" id="797122"/>
    <lineage>
        <taxon>Eukaryota</taxon>
        <taxon>Metamonada</taxon>
        <taxon>Carpediemonas-like organisms</taxon>
        <taxon>Kipferlia</taxon>
    </lineage>
</organism>
<gene>
    <name evidence="1" type="ORF">KIPB_014242</name>
</gene>
<name>A0A9K3GQU2_9EUKA</name>
<feature type="non-terminal residue" evidence="1">
    <location>
        <position position="105"/>
    </location>
</feature>
<feature type="non-terminal residue" evidence="1">
    <location>
        <position position="1"/>
    </location>
</feature>
<accession>A0A9K3GQU2</accession>
<keyword evidence="2" id="KW-1185">Reference proteome</keyword>
<sequence length="105" mass="11950">ISQVNAFLAQETPLDTHLQRMERHPSTHTWIGWRATSPWPRVSHPVVYIHTIYLPVAEGITSSAEALQECLAEHPVDKLVTEECTSLLECLTPLADRFHTQCEVY</sequence>
<reference evidence="1 2" key="1">
    <citation type="journal article" date="2018" name="PLoS ONE">
        <title>The draft genome of Kipferlia bialata reveals reductive genome evolution in fornicate parasites.</title>
        <authorList>
            <person name="Tanifuji G."/>
            <person name="Takabayashi S."/>
            <person name="Kume K."/>
            <person name="Takagi M."/>
            <person name="Nakayama T."/>
            <person name="Kamikawa R."/>
            <person name="Inagaki Y."/>
            <person name="Hashimoto T."/>
        </authorList>
    </citation>
    <scope>NUCLEOTIDE SEQUENCE [LARGE SCALE GENOMIC DNA]</scope>
    <source>
        <strain evidence="1">NY0173</strain>
    </source>
</reference>
<comment type="caution">
    <text evidence="1">The sequence shown here is derived from an EMBL/GenBank/DDBJ whole genome shotgun (WGS) entry which is preliminary data.</text>
</comment>
<protein>
    <submittedName>
        <fullName evidence="1">Uncharacterized protein</fullName>
    </submittedName>
</protein>
<dbReference type="Proteomes" id="UP000265618">
    <property type="component" value="Unassembled WGS sequence"/>
</dbReference>
<dbReference type="EMBL" id="BDIP01007207">
    <property type="protein sequence ID" value="GIQ91136.1"/>
    <property type="molecule type" value="Genomic_DNA"/>
</dbReference>
<dbReference type="AlphaFoldDB" id="A0A9K3GQU2"/>
<evidence type="ECO:0000313" key="1">
    <source>
        <dbReference type="EMBL" id="GIQ91136.1"/>
    </source>
</evidence>
<evidence type="ECO:0000313" key="2">
    <source>
        <dbReference type="Proteomes" id="UP000265618"/>
    </source>
</evidence>
<proteinExistence type="predicted"/>